<dbReference type="Proteomes" id="UP001281656">
    <property type="component" value="Unassembled WGS sequence"/>
</dbReference>
<organism evidence="4 5">
    <name type="scientific">Clostridium tanneri</name>
    <dbReference type="NCBI Taxonomy" id="3037988"/>
    <lineage>
        <taxon>Bacteria</taxon>
        <taxon>Bacillati</taxon>
        <taxon>Bacillota</taxon>
        <taxon>Clostridia</taxon>
        <taxon>Eubacteriales</taxon>
        <taxon>Clostridiaceae</taxon>
        <taxon>Clostridium</taxon>
    </lineage>
</organism>
<accession>A0ABU4JQG0</accession>
<evidence type="ECO:0000256" key="2">
    <source>
        <dbReference type="PROSITE-ProRule" id="PRU00703"/>
    </source>
</evidence>
<dbReference type="SUPFAM" id="SSF54631">
    <property type="entry name" value="CBS-domain pair"/>
    <property type="match status" value="1"/>
</dbReference>
<evidence type="ECO:0000313" key="5">
    <source>
        <dbReference type="Proteomes" id="UP001281656"/>
    </source>
</evidence>
<keyword evidence="5" id="KW-1185">Reference proteome</keyword>
<keyword evidence="1 2" id="KW-0129">CBS domain</keyword>
<evidence type="ECO:0000256" key="1">
    <source>
        <dbReference type="ARBA" id="ARBA00023122"/>
    </source>
</evidence>
<dbReference type="InterPro" id="IPR000644">
    <property type="entry name" value="CBS_dom"/>
</dbReference>
<comment type="caution">
    <text evidence="4">The sequence shown here is derived from an EMBL/GenBank/DDBJ whole genome shotgun (WGS) entry which is preliminary data.</text>
</comment>
<sequence>MISKIMHLNIVKLKPEDTLSKALDIMNDNKVNGAPVADDNGRLLGIIVKADIYRFLMEEGHYDTCPIDWVMTKKVITAFKGEDILDIAKRLRENEIEAIPIVDEKDSIVGIVTVEDILDYILEKNNK</sequence>
<dbReference type="PROSITE" id="PS51371">
    <property type="entry name" value="CBS"/>
    <property type="match status" value="2"/>
</dbReference>
<dbReference type="CDD" id="cd02205">
    <property type="entry name" value="CBS_pair_SF"/>
    <property type="match status" value="1"/>
</dbReference>
<name>A0ABU4JQG0_9CLOT</name>
<feature type="domain" description="CBS" evidence="3">
    <location>
        <begin position="6"/>
        <end position="64"/>
    </location>
</feature>
<dbReference type="EMBL" id="JARUJP010000003">
    <property type="protein sequence ID" value="MDW8800364.1"/>
    <property type="molecule type" value="Genomic_DNA"/>
</dbReference>
<proteinExistence type="predicted"/>
<evidence type="ECO:0000313" key="4">
    <source>
        <dbReference type="EMBL" id="MDW8800364.1"/>
    </source>
</evidence>
<evidence type="ECO:0000259" key="3">
    <source>
        <dbReference type="PROSITE" id="PS51371"/>
    </source>
</evidence>
<feature type="domain" description="CBS" evidence="3">
    <location>
        <begin position="71"/>
        <end position="127"/>
    </location>
</feature>
<reference evidence="4 5" key="1">
    <citation type="submission" date="2023-04" db="EMBL/GenBank/DDBJ databases">
        <title>Clostridium tannerae sp. nov., isolated from the fecal material of an alpaca.</title>
        <authorList>
            <person name="Miller S."/>
            <person name="Hendry M."/>
            <person name="King J."/>
            <person name="Sankaranarayanan K."/>
            <person name="Lawson P.A."/>
        </authorList>
    </citation>
    <scope>NUCLEOTIDE SEQUENCE [LARGE SCALE GENOMIC DNA]</scope>
    <source>
        <strain evidence="4 5">A1-XYC3</strain>
    </source>
</reference>
<dbReference type="InterPro" id="IPR046342">
    <property type="entry name" value="CBS_dom_sf"/>
</dbReference>
<dbReference type="SMART" id="SM00116">
    <property type="entry name" value="CBS"/>
    <property type="match status" value="2"/>
</dbReference>
<protein>
    <submittedName>
        <fullName evidence="4">CBS domain-containing protein</fullName>
    </submittedName>
</protein>
<dbReference type="Pfam" id="PF00571">
    <property type="entry name" value="CBS"/>
    <property type="match status" value="2"/>
</dbReference>
<dbReference type="Gene3D" id="3.10.580.10">
    <property type="entry name" value="CBS-domain"/>
    <property type="match status" value="1"/>
</dbReference>
<dbReference type="RefSeq" id="WP_261672393.1">
    <property type="nucleotide sequence ID" value="NZ_JARUJP010000003.1"/>
</dbReference>
<dbReference type="PANTHER" id="PTHR43080:SF2">
    <property type="entry name" value="CBS DOMAIN-CONTAINING PROTEIN"/>
    <property type="match status" value="1"/>
</dbReference>
<dbReference type="InterPro" id="IPR051257">
    <property type="entry name" value="Diverse_CBS-Domain"/>
</dbReference>
<dbReference type="PANTHER" id="PTHR43080">
    <property type="entry name" value="CBS DOMAIN-CONTAINING PROTEIN CBSX3, MITOCHONDRIAL"/>
    <property type="match status" value="1"/>
</dbReference>
<gene>
    <name evidence="4" type="ORF">P8V03_04265</name>
</gene>